<sequence>MDKVTLLLDKLQQRTKSSLASGGDGFVFASMLAFDVGLNTRTIRGILDAEVSRGVLEKKERGTGRAHKYRTIQ</sequence>
<comment type="caution">
    <text evidence="1">The sequence shown here is derived from an EMBL/GenBank/DDBJ whole genome shotgun (WGS) entry which is preliminary data.</text>
</comment>
<reference evidence="1" key="2">
    <citation type="submission" date="2018-07" db="EMBL/GenBank/DDBJ databases">
        <authorList>
            <consortium name="NCBI Pathogen Detection Project"/>
        </authorList>
    </citation>
    <scope>NUCLEOTIDE SEQUENCE</scope>
    <source>
        <strain evidence="1">Salmonella enterica</strain>
    </source>
</reference>
<name>A0A702VZB1_SALET</name>
<dbReference type="EMBL" id="DAAWBQ010000033">
    <property type="protein sequence ID" value="HAF7194063.1"/>
    <property type="molecule type" value="Genomic_DNA"/>
</dbReference>
<evidence type="ECO:0000313" key="1">
    <source>
        <dbReference type="EMBL" id="HAC7044959.1"/>
    </source>
</evidence>
<reference evidence="1" key="1">
    <citation type="journal article" date="2018" name="Genome Biol.">
        <title>SKESA: strategic k-mer extension for scrupulous assemblies.</title>
        <authorList>
            <person name="Souvorov A."/>
            <person name="Agarwala R."/>
            <person name="Lipman D.J."/>
        </authorList>
    </citation>
    <scope>NUCLEOTIDE SEQUENCE</scope>
    <source>
        <strain evidence="1">Salmonella enterica</strain>
    </source>
</reference>
<dbReference type="EMBL" id="DAAMKB010000033">
    <property type="protein sequence ID" value="HAC7044959.1"/>
    <property type="molecule type" value="Genomic_DNA"/>
</dbReference>
<evidence type="ECO:0000313" key="2">
    <source>
        <dbReference type="EMBL" id="HAF7194063.1"/>
    </source>
</evidence>
<gene>
    <name evidence="1" type="ORF">G0E04_12870</name>
    <name evidence="2" type="ORF">G9X10_002465</name>
</gene>
<proteinExistence type="predicted"/>
<accession>A0A702VZB1</accession>
<protein>
    <submittedName>
        <fullName evidence="1">Uncharacterized protein</fullName>
    </submittedName>
</protein>
<organism evidence="1">
    <name type="scientific">Salmonella enterica subsp. enterica serovar Napoli</name>
    <dbReference type="NCBI Taxonomy" id="1151001"/>
    <lineage>
        <taxon>Bacteria</taxon>
        <taxon>Pseudomonadati</taxon>
        <taxon>Pseudomonadota</taxon>
        <taxon>Gammaproteobacteria</taxon>
        <taxon>Enterobacterales</taxon>
        <taxon>Enterobacteriaceae</taxon>
        <taxon>Salmonella</taxon>
    </lineage>
</organism>
<dbReference type="AlphaFoldDB" id="A0A702VZB1"/>